<proteinExistence type="predicted"/>
<feature type="transmembrane region" description="Helical" evidence="1">
    <location>
        <begin position="35"/>
        <end position="52"/>
    </location>
</feature>
<evidence type="ECO:0000313" key="3">
    <source>
        <dbReference type="Proteomes" id="UP000032210"/>
    </source>
</evidence>
<keyword evidence="1" id="KW-0812">Transmembrane</keyword>
<dbReference type="EMBL" id="JXCQ01000027">
    <property type="protein sequence ID" value="KIR21375.1"/>
    <property type="molecule type" value="Genomic_DNA"/>
</dbReference>
<name>A0A0D0TKG2_PSEFL</name>
<dbReference type="PATRIC" id="fig|294.125.peg.3274"/>
<organism evidence="2 3">
    <name type="scientific">Pseudomonas fluorescens</name>
    <dbReference type="NCBI Taxonomy" id="294"/>
    <lineage>
        <taxon>Bacteria</taxon>
        <taxon>Pseudomonadati</taxon>
        <taxon>Pseudomonadota</taxon>
        <taxon>Gammaproteobacteria</taxon>
        <taxon>Pseudomonadales</taxon>
        <taxon>Pseudomonadaceae</taxon>
        <taxon>Pseudomonas</taxon>
    </lineage>
</organism>
<accession>A0A0D0TKG2</accession>
<dbReference type="AlphaFoldDB" id="A0A0D0TKG2"/>
<feature type="transmembrane region" description="Helical" evidence="1">
    <location>
        <begin position="73"/>
        <end position="96"/>
    </location>
</feature>
<dbReference type="RefSeq" id="WP_043049580.1">
    <property type="nucleotide sequence ID" value="NZ_JXCQ01000027.1"/>
</dbReference>
<feature type="transmembrane region" description="Helical" evidence="1">
    <location>
        <begin position="12"/>
        <end position="29"/>
    </location>
</feature>
<gene>
    <name evidence="2" type="ORF">PFLU3_31960</name>
</gene>
<reference evidence="2 3" key="1">
    <citation type="submission" date="2015-01" db="EMBL/GenBank/DDBJ databases">
        <title>Genome sequence of the beneficial rhizobacterium Pseudomonas fluorescens 2-79.</title>
        <authorList>
            <person name="Thuermer A."/>
            <person name="Daniel R."/>
        </authorList>
    </citation>
    <scope>NUCLEOTIDE SEQUENCE [LARGE SCALE GENOMIC DNA]</scope>
    <source>
        <strain evidence="2 3">2-79</strain>
    </source>
</reference>
<protein>
    <submittedName>
        <fullName evidence="2">Uncharacterized protein</fullName>
    </submittedName>
</protein>
<sequence length="514" mass="56255">MDFNKHVRRVQTYFIAAVILKATLAVTSLLLNEPFWLGFVLPLLVMCCYWFVGYRVREKWNVQLTLAKFADSVYYLGFLFTVGSIIICLLDINSIGENLNGMAVRFGAAMVSTAIGMLARVLHTGFKVDTNDAVRSVEERAVQSAENLTMAFDAASQQLEVFRDQVMAASKEAVQSVHEQITTISQHSTNAMDAFFASATRQSNEAFERILKQANDASTDLLTTINGLSEKSSQTLDRMESHALDFGKKAQERLDQTLFPDNLFAQKLNPAIDTLSGTTDTLNEGVSTLALDVKAAARMVGTAIRSLNTKTETIGQAVAAVSSIVESQERLAQSMKSQGNDVMDRVEQIQKSYLDALEDQREDFMEDMKANQQVFAKIVEKLEELRTVVSDETTVERLTQEVTGALNAVSDSGVKSNEVFADNLRLTLMPLVEAVVASSDVHKALAASVESSNRGIEAANARLLDELMGKIDLISNPETRLLAASEEAFGPSLESITNATLALDHVPASDVRTA</sequence>
<evidence type="ECO:0000256" key="1">
    <source>
        <dbReference type="SAM" id="Phobius"/>
    </source>
</evidence>
<keyword evidence="1" id="KW-0472">Membrane</keyword>
<evidence type="ECO:0000313" key="2">
    <source>
        <dbReference type="EMBL" id="KIR21375.1"/>
    </source>
</evidence>
<dbReference type="Proteomes" id="UP000032210">
    <property type="component" value="Unassembled WGS sequence"/>
</dbReference>
<comment type="caution">
    <text evidence="2">The sequence shown here is derived from an EMBL/GenBank/DDBJ whole genome shotgun (WGS) entry which is preliminary data.</text>
</comment>
<keyword evidence="1" id="KW-1133">Transmembrane helix</keyword>